<dbReference type="AlphaFoldDB" id="A0A0A9CHK2"/>
<organism evidence="2">
    <name type="scientific">Arundo donax</name>
    <name type="common">Giant reed</name>
    <name type="synonym">Donax arundinaceus</name>
    <dbReference type="NCBI Taxonomy" id="35708"/>
    <lineage>
        <taxon>Eukaryota</taxon>
        <taxon>Viridiplantae</taxon>
        <taxon>Streptophyta</taxon>
        <taxon>Embryophyta</taxon>
        <taxon>Tracheophyta</taxon>
        <taxon>Spermatophyta</taxon>
        <taxon>Magnoliopsida</taxon>
        <taxon>Liliopsida</taxon>
        <taxon>Poales</taxon>
        <taxon>Poaceae</taxon>
        <taxon>PACMAD clade</taxon>
        <taxon>Arundinoideae</taxon>
        <taxon>Arundineae</taxon>
        <taxon>Arundo</taxon>
    </lineage>
</organism>
<dbReference type="EMBL" id="GBRH01222854">
    <property type="protein sequence ID" value="JAD75041.1"/>
    <property type="molecule type" value="Transcribed_RNA"/>
</dbReference>
<evidence type="ECO:0000256" key="1">
    <source>
        <dbReference type="SAM" id="MobiDB-lite"/>
    </source>
</evidence>
<name>A0A0A9CHK2_ARUDO</name>
<reference evidence="2" key="2">
    <citation type="journal article" date="2015" name="Data Brief">
        <title>Shoot transcriptome of the giant reed, Arundo donax.</title>
        <authorList>
            <person name="Barrero R.A."/>
            <person name="Guerrero F.D."/>
            <person name="Moolhuijzen P."/>
            <person name="Goolsby J.A."/>
            <person name="Tidwell J."/>
            <person name="Bellgard S.E."/>
            <person name="Bellgard M.I."/>
        </authorList>
    </citation>
    <scope>NUCLEOTIDE SEQUENCE</scope>
    <source>
        <tissue evidence="2">Shoot tissue taken approximately 20 cm above the soil surface</tissue>
    </source>
</reference>
<feature type="compositionally biased region" description="Polar residues" evidence="1">
    <location>
        <begin position="7"/>
        <end position="25"/>
    </location>
</feature>
<evidence type="ECO:0000313" key="2">
    <source>
        <dbReference type="EMBL" id="JAD75041.1"/>
    </source>
</evidence>
<accession>A0A0A9CHK2</accession>
<reference evidence="2" key="1">
    <citation type="submission" date="2014-09" db="EMBL/GenBank/DDBJ databases">
        <authorList>
            <person name="Magalhaes I.L.F."/>
            <person name="Oliveira U."/>
            <person name="Santos F.R."/>
            <person name="Vidigal T.H.D.A."/>
            <person name="Brescovit A.D."/>
            <person name="Santos A.J."/>
        </authorList>
    </citation>
    <scope>NUCLEOTIDE SEQUENCE</scope>
    <source>
        <tissue evidence="2">Shoot tissue taken approximately 20 cm above the soil surface</tissue>
    </source>
</reference>
<sequence>MPMMYQQMFQVPQQPNETVQGTSANGKRKRPRGQKLAETSQQSNRTPGPASG</sequence>
<feature type="compositionally biased region" description="Polar residues" evidence="1">
    <location>
        <begin position="37"/>
        <end position="46"/>
    </location>
</feature>
<proteinExistence type="predicted"/>
<protein>
    <submittedName>
        <fullName evidence="2">Uncharacterized protein</fullName>
    </submittedName>
</protein>
<feature type="region of interest" description="Disordered" evidence="1">
    <location>
        <begin position="1"/>
        <end position="52"/>
    </location>
</feature>